<organism evidence="10 11">
    <name type="scientific">Aetokthonos hydrillicola Thurmond2011</name>
    <dbReference type="NCBI Taxonomy" id="2712845"/>
    <lineage>
        <taxon>Bacteria</taxon>
        <taxon>Bacillati</taxon>
        <taxon>Cyanobacteriota</taxon>
        <taxon>Cyanophyceae</taxon>
        <taxon>Nostocales</taxon>
        <taxon>Hapalosiphonaceae</taxon>
        <taxon>Aetokthonos</taxon>
    </lineage>
</organism>
<feature type="transmembrane region" description="Helical" evidence="8">
    <location>
        <begin position="286"/>
        <end position="304"/>
    </location>
</feature>
<dbReference type="InterPro" id="IPR051449">
    <property type="entry name" value="ABC-2_transporter_component"/>
</dbReference>
<evidence type="ECO:0000256" key="7">
    <source>
        <dbReference type="ARBA" id="ARBA00023136"/>
    </source>
</evidence>
<evidence type="ECO:0000256" key="3">
    <source>
        <dbReference type="ARBA" id="ARBA00022448"/>
    </source>
</evidence>
<evidence type="ECO:0000256" key="2">
    <source>
        <dbReference type="ARBA" id="ARBA00007783"/>
    </source>
</evidence>
<keyword evidence="4" id="KW-1003">Cell membrane</keyword>
<dbReference type="Pfam" id="PF12698">
    <property type="entry name" value="ABC2_membrane_3"/>
    <property type="match status" value="1"/>
</dbReference>
<dbReference type="EMBL" id="JAALHA020000001">
    <property type="protein sequence ID" value="MDR9893095.1"/>
    <property type="molecule type" value="Genomic_DNA"/>
</dbReference>
<feature type="transmembrane region" description="Helical" evidence="8">
    <location>
        <begin position="339"/>
        <end position="360"/>
    </location>
</feature>
<keyword evidence="6 8" id="KW-1133">Transmembrane helix</keyword>
<dbReference type="InterPro" id="IPR013525">
    <property type="entry name" value="ABC2_TM"/>
</dbReference>
<evidence type="ECO:0000256" key="1">
    <source>
        <dbReference type="ARBA" id="ARBA00004651"/>
    </source>
</evidence>
<comment type="subcellular location">
    <subcellularLocation>
        <location evidence="1">Cell membrane</location>
        <topology evidence="1">Multi-pass membrane protein</topology>
    </subcellularLocation>
</comment>
<dbReference type="PANTHER" id="PTHR30294">
    <property type="entry name" value="MEMBRANE COMPONENT OF ABC TRANSPORTER YHHJ-RELATED"/>
    <property type="match status" value="1"/>
</dbReference>
<dbReference type="Proteomes" id="UP000667802">
    <property type="component" value="Unassembled WGS sequence"/>
</dbReference>
<name>A0AAP5I1Q4_9CYAN</name>
<keyword evidence="3" id="KW-0813">Transport</keyword>
<keyword evidence="11" id="KW-1185">Reference proteome</keyword>
<dbReference type="PANTHER" id="PTHR30294:SF29">
    <property type="entry name" value="MULTIDRUG ABC TRANSPORTER PERMEASE YBHS-RELATED"/>
    <property type="match status" value="1"/>
</dbReference>
<dbReference type="InterPro" id="IPR047817">
    <property type="entry name" value="ABC2_TM_bact-type"/>
</dbReference>
<evidence type="ECO:0000256" key="5">
    <source>
        <dbReference type="ARBA" id="ARBA00022692"/>
    </source>
</evidence>
<evidence type="ECO:0000313" key="10">
    <source>
        <dbReference type="EMBL" id="MDR9893095.1"/>
    </source>
</evidence>
<evidence type="ECO:0000256" key="8">
    <source>
        <dbReference type="SAM" id="Phobius"/>
    </source>
</evidence>
<proteinExistence type="inferred from homology"/>
<dbReference type="GO" id="GO:0140359">
    <property type="term" value="F:ABC-type transporter activity"/>
    <property type="evidence" value="ECO:0007669"/>
    <property type="project" value="InterPro"/>
</dbReference>
<dbReference type="GO" id="GO:0005886">
    <property type="term" value="C:plasma membrane"/>
    <property type="evidence" value="ECO:0007669"/>
    <property type="project" value="UniProtKB-SubCell"/>
</dbReference>
<evidence type="ECO:0000313" key="11">
    <source>
        <dbReference type="Proteomes" id="UP000667802"/>
    </source>
</evidence>
<feature type="domain" description="ABC transmembrane type-2" evidence="9">
    <location>
        <begin position="130"/>
        <end position="366"/>
    </location>
</feature>
<accession>A0AAP5I1Q4</accession>
<evidence type="ECO:0000256" key="4">
    <source>
        <dbReference type="ARBA" id="ARBA00022475"/>
    </source>
</evidence>
<evidence type="ECO:0000256" key="6">
    <source>
        <dbReference type="ARBA" id="ARBA00022989"/>
    </source>
</evidence>
<dbReference type="AlphaFoldDB" id="A0AAP5I1Q4"/>
<reference evidence="11" key="1">
    <citation type="journal article" date="2021" name="Science">
        <title>Hunting the eagle killer: A cyanobacterial neurotoxin causes vacuolar myelinopathy.</title>
        <authorList>
            <person name="Breinlinger S."/>
            <person name="Phillips T.J."/>
            <person name="Haram B.N."/>
            <person name="Mares J."/>
            <person name="Martinez Yerena J.A."/>
            <person name="Hrouzek P."/>
            <person name="Sobotka R."/>
            <person name="Henderson W.M."/>
            <person name="Schmieder P."/>
            <person name="Williams S.M."/>
            <person name="Lauderdale J.D."/>
            <person name="Wilde H.D."/>
            <person name="Gerrin W."/>
            <person name="Kust A."/>
            <person name="Washington J.W."/>
            <person name="Wagner C."/>
            <person name="Geier B."/>
            <person name="Liebeke M."/>
            <person name="Enke H."/>
            <person name="Niedermeyer T.H.J."/>
            <person name="Wilde S.B."/>
        </authorList>
    </citation>
    <scope>NUCLEOTIDE SEQUENCE [LARGE SCALE GENOMIC DNA]</scope>
    <source>
        <strain evidence="11">Thurmond2011</strain>
    </source>
</reference>
<sequence length="370" mass="40966">MRTKRIFAQTIKELTQLGRDRLSLIMALLLPLILLLLFGFGFSLKVNQIDFAIQDLDGTQISREYIATFERTTKFNIVAYGPNINVLQLLNQGKIAAGLIIPPKFTRDFLRAQRSSEAQVLLDGTDSNTANIVRGYANAVTNAFVENQRGSNVVPVSLQSRLWYNPGLESLKYIGPGAVAITVTLFPALLASLAIAKEYEQGTILQVYASSLTSIEYLLGKVAAFWLVGMAEVLLVNLEAWLVFGLRFAGDPTPMIISSAIYIACGVFWGILLGRNTQVQSAAIQAVSFTAFLLSLQLSGYIYPVSNIPIAIRWISYLIPARHYILITRDAYARGVGWLGVWFPVLALALLASLFFFLAWRRLESMQVDS</sequence>
<feature type="transmembrane region" description="Helical" evidence="8">
    <location>
        <begin position="256"/>
        <end position="274"/>
    </location>
</feature>
<dbReference type="PROSITE" id="PS51012">
    <property type="entry name" value="ABC_TM2"/>
    <property type="match status" value="1"/>
</dbReference>
<gene>
    <name evidence="10" type="ORF">G7B40_000650</name>
</gene>
<comment type="similarity">
    <text evidence="2">Belongs to the ABC-2 integral membrane protein family.</text>
</comment>
<comment type="caution">
    <text evidence="10">The sequence shown here is derived from an EMBL/GenBank/DDBJ whole genome shotgun (WGS) entry which is preliminary data.</text>
</comment>
<feature type="transmembrane region" description="Helical" evidence="8">
    <location>
        <begin position="217"/>
        <end position="236"/>
    </location>
</feature>
<keyword evidence="7 8" id="KW-0472">Membrane</keyword>
<protein>
    <submittedName>
        <fullName evidence="10">ABC transporter permease</fullName>
    </submittedName>
</protein>
<evidence type="ECO:0000259" key="9">
    <source>
        <dbReference type="PROSITE" id="PS51012"/>
    </source>
</evidence>
<dbReference type="RefSeq" id="WP_208345628.1">
    <property type="nucleotide sequence ID" value="NZ_CAWQFN010000704.1"/>
</dbReference>
<dbReference type="Gene3D" id="3.40.1710.10">
    <property type="entry name" value="abc type-2 transporter like domain"/>
    <property type="match status" value="1"/>
</dbReference>
<feature type="transmembrane region" description="Helical" evidence="8">
    <location>
        <begin position="173"/>
        <end position="196"/>
    </location>
</feature>
<keyword evidence="5 8" id="KW-0812">Transmembrane</keyword>
<feature type="transmembrane region" description="Helical" evidence="8">
    <location>
        <begin position="21"/>
        <end position="42"/>
    </location>
</feature>